<keyword evidence="3" id="KW-1185">Reference proteome</keyword>
<evidence type="ECO:0000256" key="1">
    <source>
        <dbReference type="SAM" id="Phobius"/>
    </source>
</evidence>
<feature type="transmembrane region" description="Helical" evidence="1">
    <location>
        <begin position="57"/>
        <end position="75"/>
    </location>
</feature>
<dbReference type="Proteomes" id="UP000199603">
    <property type="component" value="Unassembled WGS sequence"/>
</dbReference>
<dbReference type="AlphaFoldDB" id="A0A1G6WMF1"/>
<proteinExistence type="predicted"/>
<keyword evidence="1" id="KW-1133">Transmembrane helix</keyword>
<gene>
    <name evidence="2" type="ORF">SAMN04488509_10567</name>
</gene>
<organism evidence="2 3">
    <name type="scientific">Aquimonas voraii</name>
    <dbReference type="NCBI Taxonomy" id="265719"/>
    <lineage>
        <taxon>Bacteria</taxon>
        <taxon>Pseudomonadati</taxon>
        <taxon>Pseudomonadota</taxon>
        <taxon>Gammaproteobacteria</taxon>
        <taxon>Lysobacterales</taxon>
        <taxon>Lysobacteraceae</taxon>
        <taxon>Aquimonas</taxon>
    </lineage>
</organism>
<keyword evidence="1" id="KW-0812">Transmembrane</keyword>
<accession>A0A1G6WMF1</accession>
<sequence>MLSLEDFVVTHVAYAVYLIASIGLTIWVARALSSSGEMFLIRCFGQDEELARSTNRLLVIGFYLVNLGFVCYRLAGWNAGPVELVPAVGSRVGITLLVLGGMHFFNMVMIARLGHTVNRWVRSQRRMESELELTSVLPQRPAESQP</sequence>
<feature type="transmembrane region" description="Helical" evidence="1">
    <location>
        <begin position="95"/>
        <end position="117"/>
    </location>
</feature>
<dbReference type="EMBL" id="FNAG01000005">
    <property type="protein sequence ID" value="SDD66843.1"/>
    <property type="molecule type" value="Genomic_DNA"/>
</dbReference>
<name>A0A1G6WMF1_9GAMM</name>
<feature type="transmembrane region" description="Helical" evidence="1">
    <location>
        <begin position="12"/>
        <end position="32"/>
    </location>
</feature>
<keyword evidence="1" id="KW-0472">Membrane</keyword>
<evidence type="ECO:0000313" key="3">
    <source>
        <dbReference type="Proteomes" id="UP000199603"/>
    </source>
</evidence>
<dbReference type="STRING" id="265719.SAMN04488509_10567"/>
<dbReference type="RefSeq" id="WP_176764120.1">
    <property type="nucleotide sequence ID" value="NZ_FNAG01000005.1"/>
</dbReference>
<reference evidence="2 3" key="1">
    <citation type="submission" date="2016-10" db="EMBL/GenBank/DDBJ databases">
        <authorList>
            <person name="de Groot N.N."/>
        </authorList>
    </citation>
    <scope>NUCLEOTIDE SEQUENCE [LARGE SCALE GENOMIC DNA]</scope>
    <source>
        <strain evidence="2 3">DSM 16957</strain>
    </source>
</reference>
<protein>
    <submittedName>
        <fullName evidence="2">Uncharacterized protein</fullName>
    </submittedName>
</protein>
<evidence type="ECO:0000313" key="2">
    <source>
        <dbReference type="EMBL" id="SDD66843.1"/>
    </source>
</evidence>